<dbReference type="InterPro" id="IPR036390">
    <property type="entry name" value="WH_DNA-bd_sf"/>
</dbReference>
<dbReference type="STRING" id="3076.A0A2P6TDC1"/>
<dbReference type="Pfam" id="PF01399">
    <property type="entry name" value="PCI"/>
    <property type="match status" value="1"/>
</dbReference>
<sequence length="415" mass="45088">MAEALQQQLDAAGDNVQALKAVVTAAGSSDAESLKVKDAALGRLTDLLVKAGDAPALRSLLTDLRPLFAAIPKAKTAKIVRTVIDSIAKVPNSSQLLKEVCQEQVEWATAEKRTFLRQRIEIRLAMLYMDLKDYPAALHLIGKLLTEVKRLDDKLLLVDIHLLESKVHHALKNLPKARAALTAARTAANAIYIPPSLQADIDQQSGTLHAEEKDYKTAYSYFFEAFEQLSALDDPRAVAVLKYMLLCKIMTGDSADVPAIIASKGGLKYAGADVDAMRAVAKAYQDRSLQAFQAALQSYSEQLGGDPIVHAHLSALYDTLLEQNLIRLIEPFSRVEIGHIAELIQLPVGTVEGKLSQMILDKKFAGTLDQGVGTLEVFEEAAPDAVYQGTLETFESLGRVVESLQTRTTKLTAGA</sequence>
<accession>A0A2P6TDC1</accession>
<dbReference type="InterPro" id="IPR040773">
    <property type="entry name" value="Rpn6_N"/>
</dbReference>
<dbReference type="FunFam" id="1.25.40.570:FF:000007">
    <property type="entry name" value="26S proteasome non-ATPase regulatory subunit 11"/>
    <property type="match status" value="1"/>
</dbReference>
<dbReference type="PANTHER" id="PTHR10678">
    <property type="entry name" value="26S PROTEASOME NON-ATPASE REGULATORY SUBUNIT 11/COP9 SIGNALOSOME COMPLEX SUBUNIT 2"/>
    <property type="match status" value="1"/>
</dbReference>
<dbReference type="GO" id="GO:0000502">
    <property type="term" value="C:proteasome complex"/>
    <property type="evidence" value="ECO:0007669"/>
    <property type="project" value="UniProtKB-KW"/>
</dbReference>
<keyword evidence="5" id="KW-1185">Reference proteome</keyword>
<organism evidence="4 5">
    <name type="scientific">Chlorella sorokiniana</name>
    <name type="common">Freshwater green alga</name>
    <dbReference type="NCBI Taxonomy" id="3076"/>
    <lineage>
        <taxon>Eukaryota</taxon>
        <taxon>Viridiplantae</taxon>
        <taxon>Chlorophyta</taxon>
        <taxon>core chlorophytes</taxon>
        <taxon>Trebouxiophyceae</taxon>
        <taxon>Chlorellales</taxon>
        <taxon>Chlorellaceae</taxon>
        <taxon>Chlorella clade</taxon>
        <taxon>Chlorella</taxon>
    </lineage>
</organism>
<dbReference type="Proteomes" id="UP000239899">
    <property type="component" value="Unassembled WGS sequence"/>
</dbReference>
<dbReference type="SUPFAM" id="SSF46785">
    <property type="entry name" value="Winged helix' DNA-binding domain"/>
    <property type="match status" value="1"/>
</dbReference>
<dbReference type="InterPro" id="IPR050871">
    <property type="entry name" value="26S_Proteasome/COP9_Components"/>
</dbReference>
<name>A0A2P6TDC1_CHLSO</name>
<gene>
    <name evidence="4" type="ORF">C2E21_8730</name>
</gene>
<evidence type="ECO:0000256" key="2">
    <source>
        <dbReference type="ARBA" id="ARBA00022942"/>
    </source>
</evidence>
<protein>
    <submittedName>
        <fullName evidence="4">26S proteasome non-ATPase regulatory subunit 11-like protein</fullName>
    </submittedName>
</protein>
<reference evidence="4 5" key="1">
    <citation type="journal article" date="2018" name="Plant J.">
        <title>Genome sequences of Chlorella sorokiniana UTEX 1602 and Micractinium conductrix SAG 241.80: implications to maltose excretion by a green alga.</title>
        <authorList>
            <person name="Arriola M.B."/>
            <person name="Velmurugan N."/>
            <person name="Zhang Y."/>
            <person name="Plunkett M.H."/>
            <person name="Hondzo H."/>
            <person name="Barney B.M."/>
        </authorList>
    </citation>
    <scope>NUCLEOTIDE SEQUENCE [LARGE SCALE GENOMIC DNA]</scope>
    <source>
        <strain evidence="5">UTEX 1602</strain>
    </source>
</reference>
<dbReference type="InterPro" id="IPR011990">
    <property type="entry name" value="TPR-like_helical_dom_sf"/>
</dbReference>
<dbReference type="PROSITE" id="PS50250">
    <property type="entry name" value="PCI"/>
    <property type="match status" value="1"/>
</dbReference>
<dbReference type="Gene3D" id="1.25.40.570">
    <property type="match status" value="1"/>
</dbReference>
<dbReference type="AlphaFoldDB" id="A0A2P6TDC1"/>
<keyword evidence="2" id="KW-0647">Proteasome</keyword>
<evidence type="ECO:0000313" key="5">
    <source>
        <dbReference type="Proteomes" id="UP000239899"/>
    </source>
</evidence>
<feature type="domain" description="PCI" evidence="3">
    <location>
        <begin position="214"/>
        <end position="382"/>
    </location>
</feature>
<dbReference type="Pfam" id="PF18055">
    <property type="entry name" value="RPN6_N"/>
    <property type="match status" value="1"/>
</dbReference>
<dbReference type="SMART" id="SM00088">
    <property type="entry name" value="PINT"/>
    <property type="match status" value="1"/>
</dbReference>
<evidence type="ECO:0000256" key="1">
    <source>
        <dbReference type="ARBA" id="ARBA00007454"/>
    </source>
</evidence>
<evidence type="ECO:0000259" key="3">
    <source>
        <dbReference type="PROSITE" id="PS50250"/>
    </source>
</evidence>
<dbReference type="OrthoDB" id="1418352at2759"/>
<proteinExistence type="inferred from homology"/>
<evidence type="ECO:0000313" key="4">
    <source>
        <dbReference type="EMBL" id="PRW20641.1"/>
    </source>
</evidence>
<comment type="similarity">
    <text evidence="1">Belongs to the proteasome subunit S9 family.</text>
</comment>
<dbReference type="EMBL" id="LHPG02000022">
    <property type="protein sequence ID" value="PRW20641.1"/>
    <property type="molecule type" value="Genomic_DNA"/>
</dbReference>
<dbReference type="SMART" id="SM00753">
    <property type="entry name" value="PAM"/>
    <property type="match status" value="1"/>
</dbReference>
<dbReference type="InterPro" id="IPR000717">
    <property type="entry name" value="PCI_dom"/>
</dbReference>
<dbReference type="SUPFAM" id="SSF48452">
    <property type="entry name" value="TPR-like"/>
    <property type="match status" value="1"/>
</dbReference>
<comment type="caution">
    <text evidence="4">The sequence shown here is derived from an EMBL/GenBank/DDBJ whole genome shotgun (WGS) entry which is preliminary data.</text>
</comment>
<dbReference type="GO" id="GO:0030163">
    <property type="term" value="P:protein catabolic process"/>
    <property type="evidence" value="ECO:0007669"/>
    <property type="project" value="UniProtKB-ARBA"/>
</dbReference>